<keyword evidence="1" id="KW-0812">Transmembrane</keyword>
<keyword evidence="3" id="KW-1185">Reference proteome</keyword>
<evidence type="ECO:0000313" key="3">
    <source>
        <dbReference type="Proteomes" id="UP000535543"/>
    </source>
</evidence>
<proteinExistence type="predicted"/>
<keyword evidence="1" id="KW-1133">Transmembrane helix</keyword>
<comment type="caution">
    <text evidence="2">The sequence shown here is derived from an EMBL/GenBank/DDBJ whole genome shotgun (WGS) entry which is preliminary data.</text>
</comment>
<dbReference type="AlphaFoldDB" id="A0A848K5Y9"/>
<dbReference type="EMBL" id="VCQU01000001">
    <property type="protein sequence ID" value="NMN93981.1"/>
    <property type="molecule type" value="Genomic_DNA"/>
</dbReference>
<reference evidence="2 3" key="1">
    <citation type="submission" date="2019-05" db="EMBL/GenBank/DDBJ databases">
        <authorList>
            <person name="Lee S.D."/>
        </authorList>
    </citation>
    <scope>NUCLEOTIDE SEQUENCE [LARGE SCALE GENOMIC DNA]</scope>
    <source>
        <strain evidence="2 3">YC2-7</strain>
    </source>
</reference>
<dbReference type="Proteomes" id="UP000535543">
    <property type="component" value="Unassembled WGS sequence"/>
</dbReference>
<evidence type="ECO:0000256" key="1">
    <source>
        <dbReference type="SAM" id="Phobius"/>
    </source>
</evidence>
<sequence length="187" mass="19058">MNTRNTVIRSMHDVGAAAWFGGSLMGATGLNGAASDVADPNDRARIAADGWARWAPINAVAIGMHAIGGIGLIAANRRRVANQEGVGTNTAIKTAITLAAAGATAYSGYLGSKIASQGRQAAEGATEPSSATPDESAAAQKQLRITQWVTPVLTGAVVILAAQQGEQQRGSQVVSGFGRTLAHKLVN</sequence>
<gene>
    <name evidence="2" type="ORF">FGL95_02900</name>
</gene>
<organism evidence="2 3">
    <name type="scientific">Antrihabitans stalactiti</name>
    <dbReference type="NCBI Taxonomy" id="2584121"/>
    <lineage>
        <taxon>Bacteria</taxon>
        <taxon>Bacillati</taxon>
        <taxon>Actinomycetota</taxon>
        <taxon>Actinomycetes</taxon>
        <taxon>Mycobacteriales</taxon>
        <taxon>Nocardiaceae</taxon>
        <taxon>Antrihabitans</taxon>
    </lineage>
</organism>
<evidence type="ECO:0000313" key="2">
    <source>
        <dbReference type="EMBL" id="NMN93981.1"/>
    </source>
</evidence>
<reference evidence="2 3" key="2">
    <citation type="submission" date="2020-06" db="EMBL/GenBank/DDBJ databases">
        <title>Antribacter stalactiti gen. nov., sp. nov., a new member of the family Nacardiaceae isolated from a cave.</title>
        <authorList>
            <person name="Kim I.S."/>
        </authorList>
    </citation>
    <scope>NUCLEOTIDE SEQUENCE [LARGE SCALE GENOMIC DNA]</scope>
    <source>
        <strain evidence="2 3">YC2-7</strain>
    </source>
</reference>
<name>A0A848K5Y9_9NOCA</name>
<accession>A0A848K5Y9</accession>
<keyword evidence="1" id="KW-0472">Membrane</keyword>
<feature type="transmembrane region" description="Helical" evidence="1">
    <location>
        <begin position="56"/>
        <end position="75"/>
    </location>
</feature>
<protein>
    <submittedName>
        <fullName evidence="2">Uncharacterized protein</fullName>
    </submittedName>
</protein>
<dbReference type="RefSeq" id="WP_169584661.1">
    <property type="nucleotide sequence ID" value="NZ_VCQU01000001.1"/>
</dbReference>